<dbReference type="OrthoDB" id="778365at2759"/>
<dbReference type="PANTHER" id="PTHR46196:SF1">
    <property type="entry name" value="TRANSCRIPTION FACTOR EMB1444-RELATED"/>
    <property type="match status" value="1"/>
</dbReference>
<accession>A0A9Q1KDC8</accession>
<name>A0A9Q1KDC8_9CARY</name>
<dbReference type="Pfam" id="PF23176">
    <property type="entry name" value="bHLH_LHW"/>
    <property type="match status" value="1"/>
</dbReference>
<sequence>MATHRQQLLQSLCWNSDWNYAVFWKLKRHARMLLTCEDAYYNNNFKHDASESKGSTETLESLHDGHLAHDPLGLAVAKMSYQVYSLGEGIVGQVAVSGKHQWIFASDYAMDPCLSLEICDGWQAQFSAGVKTIVVAAVIPHGVVLLGSLKEVEEDFKLLIHVRDLFFSLQDSSACHVQHPMEGSVQSVLQMSDTSARIFDPDVLQEYVLDVDRALSEQTYLRSLVIPPHLKQSNNSYGNSLPGIHLDETMILKERNQFPDVIDNLKLIQSVSGIQQSTDLHNDINYRSNSCGIPNAATSAGQQVCLSSQSCLTANSTSYDVKLSAENTRVRFKHSPTDHLESSAWNTSVLNGEDCASELEPDKFVPSNPLAKLKSEKNADLLLQFNCLEAGDELKSSFVFSAGSELHKVFGPAVVKSCHLSWEADRLEDSSASQMPAIMERSLLTSDSRSDNLLEAVVANFCRKDVTVKSAVSFSTSESMLTTEKMPEPSIDANPTIGSSCYSMGCSSILEGSMQSCLNSSDTCSIRSSTSAGRNTFVRPIERGKTSKKRSRPGENPRPRPRDRQLIQDRIKELRELVPNGSKCSIDSLLERTIKHMVFMQSVTKHADKLSNCAKSRGCCKETVGSGCEQGSSWAVEVGGHMKICPIVVKNLSVNGQMLIEMLCEDCDHFLEITEAIKGLGLTVLKGMTDNHGDKTWMCFVVEGQSNVNLHRMDVLLSLVQILQSKATA</sequence>
<dbReference type="PROSITE" id="PS50888">
    <property type="entry name" value="BHLH"/>
    <property type="match status" value="1"/>
</dbReference>
<keyword evidence="3" id="KW-0804">Transcription</keyword>
<dbReference type="EMBL" id="JAKOGI010000183">
    <property type="protein sequence ID" value="KAJ8440796.1"/>
    <property type="molecule type" value="Genomic_DNA"/>
</dbReference>
<dbReference type="AlphaFoldDB" id="A0A9Q1KDC8"/>
<dbReference type="Proteomes" id="UP001153076">
    <property type="component" value="Unassembled WGS sequence"/>
</dbReference>
<reference evidence="7" key="1">
    <citation type="submission" date="2022-04" db="EMBL/GenBank/DDBJ databases">
        <title>Carnegiea gigantea Genome sequencing and assembly v2.</title>
        <authorList>
            <person name="Copetti D."/>
            <person name="Sanderson M.J."/>
            <person name="Burquez A."/>
            <person name="Wojciechowski M.F."/>
        </authorList>
    </citation>
    <scope>NUCLEOTIDE SEQUENCE</scope>
    <source>
        <strain evidence="7">SGP5-SGP5p</strain>
        <tissue evidence="7">Aerial part</tissue>
    </source>
</reference>
<dbReference type="GO" id="GO:0046983">
    <property type="term" value="F:protein dimerization activity"/>
    <property type="evidence" value="ECO:0007669"/>
    <property type="project" value="InterPro"/>
</dbReference>
<evidence type="ECO:0000256" key="5">
    <source>
        <dbReference type="SAM" id="MobiDB-lite"/>
    </source>
</evidence>
<feature type="compositionally biased region" description="Basic and acidic residues" evidence="5">
    <location>
        <begin position="552"/>
        <end position="564"/>
    </location>
</feature>
<evidence type="ECO:0000313" key="8">
    <source>
        <dbReference type="Proteomes" id="UP001153076"/>
    </source>
</evidence>
<proteinExistence type="predicted"/>
<evidence type="ECO:0000256" key="3">
    <source>
        <dbReference type="ARBA" id="ARBA00023163"/>
    </source>
</evidence>
<comment type="caution">
    <text evidence="7">The sequence shown here is derived from an EMBL/GenBank/DDBJ whole genome shotgun (WGS) entry which is preliminary data.</text>
</comment>
<evidence type="ECO:0000256" key="1">
    <source>
        <dbReference type="ARBA" id="ARBA00004123"/>
    </source>
</evidence>
<dbReference type="InterPro" id="IPR011598">
    <property type="entry name" value="bHLH_dom"/>
</dbReference>
<feature type="region of interest" description="Disordered" evidence="5">
    <location>
        <begin position="535"/>
        <end position="564"/>
    </location>
</feature>
<protein>
    <recommendedName>
        <fullName evidence="6">BHLH domain-containing protein</fullName>
    </recommendedName>
</protein>
<dbReference type="GO" id="GO:0003700">
    <property type="term" value="F:DNA-binding transcription factor activity"/>
    <property type="evidence" value="ECO:0007669"/>
    <property type="project" value="InterPro"/>
</dbReference>
<evidence type="ECO:0000256" key="2">
    <source>
        <dbReference type="ARBA" id="ARBA00023015"/>
    </source>
</evidence>
<dbReference type="Pfam" id="PF14215">
    <property type="entry name" value="bHLH-MYC_N"/>
    <property type="match status" value="1"/>
</dbReference>
<gene>
    <name evidence="7" type="ORF">Cgig2_000684</name>
</gene>
<keyword evidence="2" id="KW-0805">Transcription regulation</keyword>
<keyword evidence="8" id="KW-1185">Reference proteome</keyword>
<evidence type="ECO:0000313" key="7">
    <source>
        <dbReference type="EMBL" id="KAJ8440796.1"/>
    </source>
</evidence>
<dbReference type="InterPro" id="IPR025610">
    <property type="entry name" value="MYC/MYB_N"/>
</dbReference>
<evidence type="ECO:0000256" key="4">
    <source>
        <dbReference type="ARBA" id="ARBA00023242"/>
    </source>
</evidence>
<keyword evidence="4" id="KW-0539">Nucleus</keyword>
<comment type="subcellular location">
    <subcellularLocation>
        <location evidence="1">Nucleus</location>
    </subcellularLocation>
</comment>
<evidence type="ECO:0000259" key="6">
    <source>
        <dbReference type="PROSITE" id="PS50888"/>
    </source>
</evidence>
<feature type="domain" description="BHLH" evidence="6">
    <location>
        <begin position="551"/>
        <end position="600"/>
    </location>
</feature>
<dbReference type="InterPro" id="IPR043561">
    <property type="entry name" value="LHW-like"/>
</dbReference>
<organism evidence="7 8">
    <name type="scientific">Carnegiea gigantea</name>
    <dbReference type="NCBI Taxonomy" id="171969"/>
    <lineage>
        <taxon>Eukaryota</taxon>
        <taxon>Viridiplantae</taxon>
        <taxon>Streptophyta</taxon>
        <taxon>Embryophyta</taxon>
        <taxon>Tracheophyta</taxon>
        <taxon>Spermatophyta</taxon>
        <taxon>Magnoliopsida</taxon>
        <taxon>eudicotyledons</taxon>
        <taxon>Gunneridae</taxon>
        <taxon>Pentapetalae</taxon>
        <taxon>Caryophyllales</taxon>
        <taxon>Cactineae</taxon>
        <taxon>Cactaceae</taxon>
        <taxon>Cactoideae</taxon>
        <taxon>Echinocereeae</taxon>
        <taxon>Carnegiea</taxon>
    </lineage>
</organism>
<dbReference type="GO" id="GO:0005634">
    <property type="term" value="C:nucleus"/>
    <property type="evidence" value="ECO:0007669"/>
    <property type="project" value="UniProtKB-SubCell"/>
</dbReference>
<dbReference type="PANTHER" id="PTHR46196">
    <property type="entry name" value="TRANSCRIPTION FACTOR BHLH155-LIKE ISOFORM X1-RELATED"/>
    <property type="match status" value="1"/>
</dbReference>